<accession>A0A927K1S8</accession>
<evidence type="ECO:0000256" key="1">
    <source>
        <dbReference type="ARBA" id="ARBA00022630"/>
    </source>
</evidence>
<dbReference type="InterPro" id="IPR016169">
    <property type="entry name" value="FAD-bd_PCMH_sub2"/>
</dbReference>
<dbReference type="InterPro" id="IPR005107">
    <property type="entry name" value="CO_DH_flav_C"/>
</dbReference>
<protein>
    <submittedName>
        <fullName evidence="5">FAD binding domain-containing protein</fullName>
    </submittedName>
</protein>
<feature type="domain" description="FAD-binding PCMH-type" evidence="4">
    <location>
        <begin position="1"/>
        <end position="176"/>
    </location>
</feature>
<evidence type="ECO:0000259" key="4">
    <source>
        <dbReference type="PROSITE" id="PS51387"/>
    </source>
</evidence>
<name>A0A927K1S8_9ACTN</name>
<dbReference type="InterPro" id="IPR051312">
    <property type="entry name" value="Diverse_Substr_Oxidored"/>
</dbReference>
<dbReference type="EMBL" id="JACYXZ010000001">
    <property type="protein sequence ID" value="MBD8868614.1"/>
    <property type="molecule type" value="Genomic_DNA"/>
</dbReference>
<proteinExistence type="predicted"/>
<dbReference type="PROSITE" id="PS51387">
    <property type="entry name" value="FAD_PCMH"/>
    <property type="match status" value="1"/>
</dbReference>
<dbReference type="PANTHER" id="PTHR42659:SF2">
    <property type="entry name" value="XANTHINE DEHYDROGENASE SUBUNIT C-RELATED"/>
    <property type="match status" value="1"/>
</dbReference>
<dbReference type="SMART" id="SM01092">
    <property type="entry name" value="CO_deh_flav_C"/>
    <property type="match status" value="1"/>
</dbReference>
<dbReference type="GO" id="GO:0071949">
    <property type="term" value="F:FAD binding"/>
    <property type="evidence" value="ECO:0007669"/>
    <property type="project" value="InterPro"/>
</dbReference>
<dbReference type="InterPro" id="IPR016166">
    <property type="entry name" value="FAD-bd_PCMH"/>
</dbReference>
<dbReference type="InterPro" id="IPR036318">
    <property type="entry name" value="FAD-bd_PCMH-like_sf"/>
</dbReference>
<dbReference type="Pfam" id="PF03450">
    <property type="entry name" value="CO_deh_flav_C"/>
    <property type="match status" value="1"/>
</dbReference>
<dbReference type="SUPFAM" id="SSF56176">
    <property type="entry name" value="FAD-binding/transporter-associated domain-like"/>
    <property type="match status" value="1"/>
</dbReference>
<dbReference type="Gene3D" id="3.30.465.10">
    <property type="match status" value="1"/>
</dbReference>
<dbReference type="Gene3D" id="3.30.390.50">
    <property type="entry name" value="CO dehydrogenase flavoprotein, C-terminal domain"/>
    <property type="match status" value="1"/>
</dbReference>
<dbReference type="GO" id="GO:0016491">
    <property type="term" value="F:oxidoreductase activity"/>
    <property type="evidence" value="ECO:0007669"/>
    <property type="project" value="UniProtKB-KW"/>
</dbReference>
<organism evidence="5 6">
    <name type="scientific">Nocardioides donggukensis</name>
    <dbReference type="NCBI Taxonomy" id="2774019"/>
    <lineage>
        <taxon>Bacteria</taxon>
        <taxon>Bacillati</taxon>
        <taxon>Actinomycetota</taxon>
        <taxon>Actinomycetes</taxon>
        <taxon>Propionibacteriales</taxon>
        <taxon>Nocardioidaceae</taxon>
        <taxon>Nocardioides</taxon>
    </lineage>
</organism>
<dbReference type="Gene3D" id="3.30.43.10">
    <property type="entry name" value="Uridine Diphospho-n-acetylenolpyruvylglucosamine Reductase, domain 2"/>
    <property type="match status" value="1"/>
</dbReference>
<keyword evidence="6" id="KW-1185">Reference proteome</keyword>
<sequence length="293" mass="30176">MKPAPFAYRRPTTLEEALAVLAESPDAKVLAGGQSLVPLLSMRLAAPALLVDINRLPDLDHVTATADGVRVGALARHADVLASAEARACQPLVALALGNVAHATIRNRGTTVGSLVHADAAAEMPVVLRLLGGSVDVASASGRRTIAADDLFLGPLESSLRPDEIALEAFFPALAPGAGVGFEEVARRHGDYAMCGVAGLVRVAGGRVVEARAGYLSVSDVPTVVDLTDSLADGVTDASLAAAGEAALADLDPQEDIHAAADYRAMLVRHLTGRVLRAAHAHATDERGEPDHA</sequence>
<reference evidence="5" key="1">
    <citation type="submission" date="2020-09" db="EMBL/GenBank/DDBJ databases">
        <title>Nocardioides sp. strain MJB4 16S ribosomal RNA gene Genome sequencing and assembly.</title>
        <authorList>
            <person name="Kim I."/>
        </authorList>
    </citation>
    <scope>NUCLEOTIDE SEQUENCE</scope>
    <source>
        <strain evidence="5">MJB4</strain>
    </source>
</reference>
<keyword evidence="1" id="KW-0285">Flavoprotein</keyword>
<dbReference type="InterPro" id="IPR036683">
    <property type="entry name" value="CO_DH_flav_C_dom_sf"/>
</dbReference>
<keyword evidence="2" id="KW-0274">FAD</keyword>
<evidence type="ECO:0000256" key="3">
    <source>
        <dbReference type="ARBA" id="ARBA00023002"/>
    </source>
</evidence>
<dbReference type="PANTHER" id="PTHR42659">
    <property type="entry name" value="XANTHINE DEHYDROGENASE SUBUNIT C-RELATED"/>
    <property type="match status" value="1"/>
</dbReference>
<dbReference type="SUPFAM" id="SSF55447">
    <property type="entry name" value="CO dehydrogenase flavoprotein C-terminal domain-like"/>
    <property type="match status" value="1"/>
</dbReference>
<dbReference type="InterPro" id="IPR002346">
    <property type="entry name" value="Mopterin_DH_FAD-bd"/>
</dbReference>
<dbReference type="Pfam" id="PF00941">
    <property type="entry name" value="FAD_binding_5"/>
    <property type="match status" value="1"/>
</dbReference>
<comment type="caution">
    <text evidence="5">The sequence shown here is derived from an EMBL/GenBank/DDBJ whole genome shotgun (WGS) entry which is preliminary data.</text>
</comment>
<dbReference type="AlphaFoldDB" id="A0A927K1S8"/>
<dbReference type="Proteomes" id="UP000616839">
    <property type="component" value="Unassembled WGS sequence"/>
</dbReference>
<evidence type="ECO:0000313" key="5">
    <source>
        <dbReference type="EMBL" id="MBD8868614.1"/>
    </source>
</evidence>
<dbReference type="RefSeq" id="WP_192140396.1">
    <property type="nucleotide sequence ID" value="NZ_JACYXZ010000001.1"/>
</dbReference>
<gene>
    <name evidence="5" type="ORF">IE331_03155</name>
</gene>
<evidence type="ECO:0000256" key="2">
    <source>
        <dbReference type="ARBA" id="ARBA00022827"/>
    </source>
</evidence>
<dbReference type="InterPro" id="IPR016167">
    <property type="entry name" value="FAD-bd_PCMH_sub1"/>
</dbReference>
<keyword evidence="3" id="KW-0560">Oxidoreductase</keyword>
<evidence type="ECO:0000313" key="6">
    <source>
        <dbReference type="Proteomes" id="UP000616839"/>
    </source>
</evidence>